<evidence type="ECO:0000313" key="2">
    <source>
        <dbReference type="Proteomes" id="UP000315252"/>
    </source>
</evidence>
<dbReference type="PANTHER" id="PTHR43431">
    <property type="entry name" value="OXIDOREDUCTASE, SHORT CHAIN DEHYDROGENASE/REDUCTASE FAMILY (AFU_ORTHOLOGUE AFUA_5G14000)"/>
    <property type="match status" value="1"/>
</dbReference>
<dbReference type="OrthoDB" id="5513072at2"/>
<dbReference type="PANTHER" id="PTHR43431:SF1">
    <property type="entry name" value="OS08G0476300 PROTEIN"/>
    <property type="match status" value="1"/>
</dbReference>
<proteinExistence type="predicted"/>
<dbReference type="EMBL" id="VHSH01000003">
    <property type="protein sequence ID" value="TQV80577.1"/>
    <property type="molecule type" value="Genomic_DNA"/>
</dbReference>
<protein>
    <submittedName>
        <fullName evidence="1">SDR family oxidoreductase</fullName>
    </submittedName>
</protein>
<dbReference type="SUPFAM" id="SSF51735">
    <property type="entry name" value="NAD(P)-binding Rossmann-fold domains"/>
    <property type="match status" value="1"/>
</dbReference>
<dbReference type="PRINTS" id="PR00081">
    <property type="entry name" value="GDHRDH"/>
</dbReference>
<keyword evidence="2" id="KW-1185">Reference proteome</keyword>
<sequence length="261" mass="27537">MRCSEIQLSLEGLNLKRCIIVGAGSGVSAAVALRFGTGGYTVGLISRNAQNLEDLSKRLSDAGVTAFWETANAGDAEELDQALDSLVSRQGSCDVLVYNAAVLRPGKPLDVTTDDIAVELAVNLLGAHRAVKKLAPKMIERGAGTILFTGGGLSLEPFPEWTSLALGKSALRSLAISLYKDLAPKGVHVSVLAICGIVAPGGPFDPSKIAEEYWRVATRPVGVADREVVFQPAGTDPFYNDPEKAYSDVSVLPSHMRQASS</sequence>
<dbReference type="InterPro" id="IPR036291">
    <property type="entry name" value="NAD(P)-bd_dom_sf"/>
</dbReference>
<name>A0A545TTM6_9PROT</name>
<reference evidence="1 2" key="1">
    <citation type="submission" date="2019-06" db="EMBL/GenBank/DDBJ databases">
        <title>Whole genome sequence for Rhodospirillaceae sp. R148.</title>
        <authorList>
            <person name="Wang G."/>
        </authorList>
    </citation>
    <scope>NUCLEOTIDE SEQUENCE [LARGE SCALE GENOMIC DNA]</scope>
    <source>
        <strain evidence="1 2">R148</strain>
    </source>
</reference>
<dbReference type="Proteomes" id="UP000315252">
    <property type="component" value="Unassembled WGS sequence"/>
</dbReference>
<dbReference type="AlphaFoldDB" id="A0A545TTM6"/>
<dbReference type="Pfam" id="PF00106">
    <property type="entry name" value="adh_short"/>
    <property type="match status" value="1"/>
</dbReference>
<dbReference type="Gene3D" id="3.40.50.720">
    <property type="entry name" value="NAD(P)-binding Rossmann-like Domain"/>
    <property type="match status" value="1"/>
</dbReference>
<comment type="caution">
    <text evidence="1">The sequence shown here is derived from an EMBL/GenBank/DDBJ whole genome shotgun (WGS) entry which is preliminary data.</text>
</comment>
<gene>
    <name evidence="1" type="ORF">FKG95_10415</name>
</gene>
<dbReference type="CDD" id="cd05233">
    <property type="entry name" value="SDR_c"/>
    <property type="match status" value="1"/>
</dbReference>
<organism evidence="1 2">
    <name type="scientific">Denitrobaculum tricleocarpae</name>
    <dbReference type="NCBI Taxonomy" id="2591009"/>
    <lineage>
        <taxon>Bacteria</taxon>
        <taxon>Pseudomonadati</taxon>
        <taxon>Pseudomonadota</taxon>
        <taxon>Alphaproteobacteria</taxon>
        <taxon>Rhodospirillales</taxon>
        <taxon>Rhodospirillaceae</taxon>
        <taxon>Denitrobaculum</taxon>
    </lineage>
</organism>
<accession>A0A545TTM6</accession>
<evidence type="ECO:0000313" key="1">
    <source>
        <dbReference type="EMBL" id="TQV80577.1"/>
    </source>
</evidence>
<dbReference type="InterPro" id="IPR002347">
    <property type="entry name" value="SDR_fam"/>
</dbReference>